<dbReference type="GO" id="GO:0004301">
    <property type="term" value="F:epoxide hydrolase activity"/>
    <property type="evidence" value="ECO:0007669"/>
    <property type="project" value="UniProtKB-ARBA"/>
</dbReference>
<keyword evidence="2" id="KW-0378">Hydrolase</keyword>
<keyword evidence="3" id="KW-1185">Reference proteome</keyword>
<dbReference type="EMBL" id="BGZK01000977">
    <property type="protein sequence ID" value="GBP67230.1"/>
    <property type="molecule type" value="Genomic_DNA"/>
</dbReference>
<evidence type="ECO:0000259" key="1">
    <source>
        <dbReference type="Pfam" id="PF00561"/>
    </source>
</evidence>
<accession>A0A4C1XVT8</accession>
<dbReference type="OrthoDB" id="408373at2759"/>
<reference evidence="2 3" key="1">
    <citation type="journal article" date="2019" name="Commun. Biol.">
        <title>The bagworm genome reveals a unique fibroin gene that provides high tensile strength.</title>
        <authorList>
            <person name="Kono N."/>
            <person name="Nakamura H."/>
            <person name="Ohtoshi R."/>
            <person name="Tomita M."/>
            <person name="Numata K."/>
            <person name="Arakawa K."/>
        </authorList>
    </citation>
    <scope>NUCLEOTIDE SEQUENCE [LARGE SCALE GENOMIC DNA]</scope>
</reference>
<proteinExistence type="predicted"/>
<dbReference type="AlphaFoldDB" id="A0A4C1XVT8"/>
<dbReference type="InterPro" id="IPR000073">
    <property type="entry name" value="AB_hydrolase_1"/>
</dbReference>
<evidence type="ECO:0000313" key="2">
    <source>
        <dbReference type="EMBL" id="GBP67230.1"/>
    </source>
</evidence>
<dbReference type="Pfam" id="PF00561">
    <property type="entry name" value="Abhydrolase_1"/>
    <property type="match status" value="1"/>
</dbReference>
<feature type="domain" description="AB hydrolase-1" evidence="1">
    <location>
        <begin position="1"/>
        <end position="73"/>
    </location>
</feature>
<dbReference type="PANTHER" id="PTHR43329">
    <property type="entry name" value="EPOXIDE HYDROLASE"/>
    <property type="match status" value="1"/>
</dbReference>
<sequence>MRGYGDSEKPEEQSAYKMESIVEDVRDLLRFLGREKCILVGHGWGSLIACKFRDVHPNNIDALIILGGTSVEAWMATIYSDVEQLRKSWYLFLMRLPYLPEMLMEMNDMKWMDKAFLVEGRDTITPLDVEYYKYRFGKPMLRGRPIIVEWERDARHSAGLSLVRNNSLHCEPISSLYFLFGRIYSRRGSIVTEPEFDDGIQGKSRDTFQ</sequence>
<comment type="caution">
    <text evidence="2">The sequence shown here is derived from an EMBL/GenBank/DDBJ whole genome shotgun (WGS) entry which is preliminary data.</text>
</comment>
<dbReference type="SUPFAM" id="SSF53474">
    <property type="entry name" value="alpha/beta-Hydrolases"/>
    <property type="match status" value="1"/>
</dbReference>
<dbReference type="STRING" id="151549.A0A4C1XVT8"/>
<protein>
    <submittedName>
        <fullName evidence="2">Epoxide hydrolase 3</fullName>
    </submittedName>
</protein>
<dbReference type="Proteomes" id="UP000299102">
    <property type="component" value="Unassembled WGS sequence"/>
</dbReference>
<organism evidence="2 3">
    <name type="scientific">Eumeta variegata</name>
    <name type="common">Bagworm moth</name>
    <name type="synonym">Eumeta japonica</name>
    <dbReference type="NCBI Taxonomy" id="151549"/>
    <lineage>
        <taxon>Eukaryota</taxon>
        <taxon>Metazoa</taxon>
        <taxon>Ecdysozoa</taxon>
        <taxon>Arthropoda</taxon>
        <taxon>Hexapoda</taxon>
        <taxon>Insecta</taxon>
        <taxon>Pterygota</taxon>
        <taxon>Neoptera</taxon>
        <taxon>Endopterygota</taxon>
        <taxon>Lepidoptera</taxon>
        <taxon>Glossata</taxon>
        <taxon>Ditrysia</taxon>
        <taxon>Tineoidea</taxon>
        <taxon>Psychidae</taxon>
        <taxon>Oiketicinae</taxon>
        <taxon>Eumeta</taxon>
    </lineage>
</organism>
<name>A0A4C1XVT8_EUMVA</name>
<gene>
    <name evidence="2" type="primary">EPHX3</name>
    <name evidence="2" type="ORF">EVAR_45063_1</name>
</gene>
<evidence type="ECO:0000313" key="3">
    <source>
        <dbReference type="Proteomes" id="UP000299102"/>
    </source>
</evidence>
<dbReference type="InterPro" id="IPR029058">
    <property type="entry name" value="AB_hydrolase_fold"/>
</dbReference>
<dbReference type="Gene3D" id="3.40.50.1820">
    <property type="entry name" value="alpha/beta hydrolase"/>
    <property type="match status" value="1"/>
</dbReference>